<keyword evidence="2" id="KW-0966">Cell projection</keyword>
<reference evidence="3" key="1">
    <citation type="submission" date="2017-02" db="EMBL/GenBank/DDBJ databases">
        <title>Complete genome sequence of Cupriavidus necator strain NH9, a 3-chlorobenzoate degrader.</title>
        <authorList>
            <person name="Moriuchi R."/>
            <person name="Dohra H."/>
            <person name="Ogawa N."/>
        </authorList>
    </citation>
    <scope>NUCLEOTIDE SEQUENCE [LARGE SCALE GENOMIC DNA]</scope>
    <source>
        <strain evidence="3">NH9</strain>
    </source>
</reference>
<keyword evidence="2" id="KW-0282">Flagellum</keyword>
<keyword evidence="1" id="KW-0732">Signal</keyword>
<accession>A0A1U9UVE5</accession>
<dbReference type="EMBL" id="CP017758">
    <property type="protein sequence ID" value="AQV96231.1"/>
    <property type="molecule type" value="Genomic_DNA"/>
</dbReference>
<feature type="chain" id="PRO_5012821201" evidence="1">
    <location>
        <begin position="32"/>
        <end position="312"/>
    </location>
</feature>
<protein>
    <submittedName>
        <fullName evidence="2">Flagellin</fullName>
    </submittedName>
</protein>
<proteinExistence type="predicted"/>
<gene>
    <name evidence="2" type="ORF">BJN34_20355</name>
</gene>
<dbReference type="RefSeq" id="WP_078198710.1">
    <property type="nucleotide sequence ID" value="NZ_CP017758.1"/>
</dbReference>
<sequence>MLQTSLPGPAVPRSAASAAAAMLLGAGLACAGTAQASMQPQPDALDASALPSQAAMPARDRAGSNSLAAARGSMAGWKPVAHEKLDDMRGGFEMAGLQVSFGIERAVYINGDLVVATSINIPDVSRITADQAARLATTLGPAIVASTNAAVASALAGNPVTAGAAAAMGAGAAGAGSGAAAVAANGGTSGSAGAPGASASAAGAAGSAAAASAAGSAGAAAAAGLPTTVVSTATGQVVTNGLLNVIQNGPGNAASVGALAGTPVTVIQNTLNNQSIRSLMTIDASVNTLQAFRSQLANTALNNALLRAASMR</sequence>
<evidence type="ECO:0000313" key="2">
    <source>
        <dbReference type="EMBL" id="AQV96231.1"/>
    </source>
</evidence>
<name>A0A1U9UVE5_CUPNE</name>
<dbReference type="KEGG" id="cuh:BJN34_20355"/>
<organism evidence="2 3">
    <name type="scientific">Cupriavidus necator</name>
    <name type="common">Alcaligenes eutrophus</name>
    <name type="synonym">Ralstonia eutropha</name>
    <dbReference type="NCBI Taxonomy" id="106590"/>
    <lineage>
        <taxon>Bacteria</taxon>
        <taxon>Pseudomonadati</taxon>
        <taxon>Pseudomonadota</taxon>
        <taxon>Betaproteobacteria</taxon>
        <taxon>Burkholderiales</taxon>
        <taxon>Burkholderiaceae</taxon>
        <taxon>Cupriavidus</taxon>
    </lineage>
</organism>
<feature type="signal peptide" evidence="1">
    <location>
        <begin position="1"/>
        <end position="31"/>
    </location>
</feature>
<dbReference type="AlphaFoldDB" id="A0A1U9UVE5"/>
<evidence type="ECO:0000256" key="1">
    <source>
        <dbReference type="SAM" id="SignalP"/>
    </source>
</evidence>
<keyword evidence="2" id="KW-0969">Cilium</keyword>
<dbReference type="OrthoDB" id="5956306at2"/>
<evidence type="ECO:0000313" key="3">
    <source>
        <dbReference type="Proteomes" id="UP000189627"/>
    </source>
</evidence>
<dbReference type="Proteomes" id="UP000189627">
    <property type="component" value="Chromosome 2"/>
</dbReference>